<feature type="repeat" description="ANK" evidence="3">
    <location>
        <begin position="317"/>
        <end position="349"/>
    </location>
</feature>
<protein>
    <submittedName>
        <fullName evidence="4">Uncharacterized protein</fullName>
    </submittedName>
</protein>
<evidence type="ECO:0000313" key="4">
    <source>
        <dbReference type="EMBL" id="CEM49415.1"/>
    </source>
</evidence>
<dbReference type="InterPro" id="IPR050745">
    <property type="entry name" value="Multifunctional_regulatory"/>
</dbReference>
<dbReference type="Pfam" id="PF12796">
    <property type="entry name" value="Ank_2"/>
    <property type="match status" value="2"/>
</dbReference>
<keyword evidence="2 3" id="KW-0040">ANK repeat</keyword>
<dbReference type="VEuPathDB" id="CryptoDB:Cvel_1524"/>
<evidence type="ECO:0000256" key="2">
    <source>
        <dbReference type="ARBA" id="ARBA00023043"/>
    </source>
</evidence>
<dbReference type="SMART" id="SM00248">
    <property type="entry name" value="ANK"/>
    <property type="match status" value="4"/>
</dbReference>
<gene>
    <name evidence="4" type="ORF">Cvel_1524</name>
</gene>
<organism evidence="4">
    <name type="scientific">Chromera velia CCMP2878</name>
    <dbReference type="NCBI Taxonomy" id="1169474"/>
    <lineage>
        <taxon>Eukaryota</taxon>
        <taxon>Sar</taxon>
        <taxon>Alveolata</taxon>
        <taxon>Colpodellida</taxon>
        <taxon>Chromeraceae</taxon>
        <taxon>Chromera</taxon>
    </lineage>
</organism>
<dbReference type="PhylomeDB" id="A0A0G4HY29"/>
<sequence length="470" mass="51594">MEETSLLTTEGYLKLLKTAQASIISELEACFRYQVELVEKTLRAEGPGENSAAASVPQVRIEDIAVLDRLENASKDFSKTIKEQLGEVVYRHFQIDAGFLYQLGIGETIRAFVPVSAKICQRALSDFLSGANNGDDFRICLKAGADVNGLFEGQTALIRAVCGDNREAVEMILANGGDLEVKAGNDIVVSGDDEELVAGDTALMAACQTSRWGMIEFLVAEGANVNEAAADGKKALQIACEVADEVLDQNRDPAVRSSISRALKALLEKTSAVANLKIYPQEDWPESLVHFFPFHEFEELLRLSLSRGVDVNELDGNGSTALMIAVDKARPEYVQILVDNGANVNERYEGKALVHLAIPQGARLSNPRMQEQNFISSVQAVLEILINAGADVNAKTDEWGSRRTRQTALHLAVEWGVTDVVRFLVERGADLQIWDHYGRNPYVLAWRFKRNLDILRLLGHLIDAPGLSVN</sequence>
<dbReference type="EMBL" id="CDMZ01004321">
    <property type="protein sequence ID" value="CEM49415.1"/>
    <property type="molecule type" value="Genomic_DNA"/>
</dbReference>
<evidence type="ECO:0000256" key="1">
    <source>
        <dbReference type="ARBA" id="ARBA00022737"/>
    </source>
</evidence>
<feature type="repeat" description="ANK" evidence="3">
    <location>
        <begin position="152"/>
        <end position="184"/>
    </location>
</feature>
<dbReference type="Gene3D" id="1.25.40.20">
    <property type="entry name" value="Ankyrin repeat-containing domain"/>
    <property type="match status" value="3"/>
</dbReference>
<evidence type="ECO:0000256" key="3">
    <source>
        <dbReference type="PROSITE-ProRule" id="PRU00023"/>
    </source>
</evidence>
<dbReference type="PROSITE" id="PS50297">
    <property type="entry name" value="ANK_REP_REGION"/>
    <property type="match status" value="3"/>
</dbReference>
<proteinExistence type="predicted"/>
<dbReference type="PROSITE" id="PS50088">
    <property type="entry name" value="ANK_REPEAT"/>
    <property type="match status" value="4"/>
</dbReference>
<feature type="repeat" description="ANK" evidence="3">
    <location>
        <begin position="198"/>
        <end position="230"/>
    </location>
</feature>
<reference evidence="4" key="1">
    <citation type="submission" date="2014-11" db="EMBL/GenBank/DDBJ databases">
        <authorList>
            <person name="Otto D Thomas"/>
            <person name="Naeem Raeece"/>
        </authorList>
    </citation>
    <scope>NUCLEOTIDE SEQUENCE</scope>
</reference>
<dbReference type="AlphaFoldDB" id="A0A0G4HY29"/>
<name>A0A0G4HY29_9ALVE</name>
<dbReference type="InterPro" id="IPR036770">
    <property type="entry name" value="Ankyrin_rpt-contain_sf"/>
</dbReference>
<dbReference type="InterPro" id="IPR002110">
    <property type="entry name" value="Ankyrin_rpt"/>
</dbReference>
<feature type="repeat" description="ANK" evidence="3">
    <location>
        <begin position="404"/>
        <end position="436"/>
    </location>
</feature>
<accession>A0A0G4HY29</accession>
<dbReference type="SUPFAM" id="SSF48403">
    <property type="entry name" value="Ankyrin repeat"/>
    <property type="match status" value="1"/>
</dbReference>
<keyword evidence="1" id="KW-0677">Repeat</keyword>
<dbReference type="Pfam" id="PF00023">
    <property type="entry name" value="Ank"/>
    <property type="match status" value="1"/>
</dbReference>
<dbReference type="PANTHER" id="PTHR24189:SF50">
    <property type="entry name" value="ANKYRIN REPEAT AND SOCS BOX PROTEIN 2"/>
    <property type="match status" value="1"/>
</dbReference>
<dbReference type="PANTHER" id="PTHR24189">
    <property type="entry name" value="MYOTROPHIN"/>
    <property type="match status" value="1"/>
</dbReference>